<protein>
    <submittedName>
        <fullName evidence="1">Uncharacterized protein</fullName>
    </submittedName>
</protein>
<dbReference type="EMBL" id="HACA01007484">
    <property type="protein sequence ID" value="CDW24845.1"/>
    <property type="molecule type" value="Transcribed_RNA"/>
</dbReference>
<dbReference type="AlphaFoldDB" id="A0A0K2TG71"/>
<reference evidence="1" key="1">
    <citation type="submission" date="2014-05" db="EMBL/GenBank/DDBJ databases">
        <authorList>
            <person name="Chronopoulou M."/>
        </authorList>
    </citation>
    <scope>NUCLEOTIDE SEQUENCE</scope>
    <source>
        <tissue evidence="1">Whole organism</tissue>
    </source>
</reference>
<name>A0A0K2TG71_LEPSM</name>
<accession>A0A0K2TG71</accession>
<proteinExistence type="predicted"/>
<evidence type="ECO:0000313" key="1">
    <source>
        <dbReference type="EMBL" id="CDW24845.1"/>
    </source>
</evidence>
<organism evidence="1">
    <name type="scientific">Lepeophtheirus salmonis</name>
    <name type="common">Salmon louse</name>
    <name type="synonym">Caligus salmonis</name>
    <dbReference type="NCBI Taxonomy" id="72036"/>
    <lineage>
        <taxon>Eukaryota</taxon>
        <taxon>Metazoa</taxon>
        <taxon>Ecdysozoa</taxon>
        <taxon>Arthropoda</taxon>
        <taxon>Crustacea</taxon>
        <taxon>Multicrustacea</taxon>
        <taxon>Hexanauplia</taxon>
        <taxon>Copepoda</taxon>
        <taxon>Siphonostomatoida</taxon>
        <taxon>Caligidae</taxon>
        <taxon>Lepeophtheirus</taxon>
    </lineage>
</organism>
<sequence length="33" mass="3564">MCILQSFSLSNVMTEKASQELGRVFLGALSSLC</sequence>